<protein>
    <submittedName>
        <fullName evidence="3">DUF1992 domain-containing protein</fullName>
    </submittedName>
</protein>
<accession>A0A516GFM3</accession>
<keyword evidence="1" id="KW-0812">Transmembrane</keyword>
<organism evidence="3 4">
    <name type="scientific">Ornithinimicrobium ciconiae</name>
    <dbReference type="NCBI Taxonomy" id="2594265"/>
    <lineage>
        <taxon>Bacteria</taxon>
        <taxon>Bacillati</taxon>
        <taxon>Actinomycetota</taxon>
        <taxon>Actinomycetes</taxon>
        <taxon>Micrococcales</taxon>
        <taxon>Ornithinimicrobiaceae</taxon>
        <taxon>Ornithinimicrobium</taxon>
    </lineage>
</organism>
<dbReference type="OrthoDB" id="3395286at2"/>
<dbReference type="AlphaFoldDB" id="A0A516GFM3"/>
<dbReference type="Pfam" id="PF09350">
    <property type="entry name" value="DJC28_CD"/>
    <property type="match status" value="1"/>
</dbReference>
<dbReference type="Proteomes" id="UP000315395">
    <property type="component" value="Chromosome"/>
</dbReference>
<proteinExistence type="predicted"/>
<evidence type="ECO:0000256" key="1">
    <source>
        <dbReference type="SAM" id="Phobius"/>
    </source>
</evidence>
<feature type="domain" description="DnaJ homologue subfamily C member 28 conserved" evidence="2">
    <location>
        <begin position="9"/>
        <end position="77"/>
    </location>
</feature>
<feature type="transmembrane region" description="Helical" evidence="1">
    <location>
        <begin position="162"/>
        <end position="181"/>
    </location>
</feature>
<gene>
    <name evidence="3" type="ORF">FNH13_09335</name>
</gene>
<evidence type="ECO:0000313" key="3">
    <source>
        <dbReference type="EMBL" id="QDO90322.1"/>
    </source>
</evidence>
<evidence type="ECO:0000313" key="4">
    <source>
        <dbReference type="Proteomes" id="UP000315395"/>
    </source>
</evidence>
<evidence type="ECO:0000259" key="2">
    <source>
        <dbReference type="Pfam" id="PF09350"/>
    </source>
</evidence>
<sequence length="182" mass="20681">MNVQQIHSWVDLEIQQALRRGEFDNLPGAGQPLKNLDQNDPDWWLKGLIEREKLDLSAALPTVMALRQERRSFPESLARISDEVAVRERLADYNARVLEDRRKPVVGPNSPAVAGRVDVDEMVAQWRELRADRERRISEMVEPAVDPERAAEDTRTRWSPGGVMAGVAVVLLLMALLLWVLL</sequence>
<keyword evidence="1" id="KW-1133">Transmembrane helix</keyword>
<reference evidence="3 4" key="1">
    <citation type="submission" date="2019-07" db="EMBL/GenBank/DDBJ databases">
        <title>complete genome sequencing of Ornithinimicrobium sp. H23M54.</title>
        <authorList>
            <person name="Bae J.-W."/>
            <person name="Lee S.-Y."/>
        </authorList>
    </citation>
    <scope>NUCLEOTIDE SEQUENCE [LARGE SCALE GENOMIC DNA]</scope>
    <source>
        <strain evidence="3 4">H23M54</strain>
    </source>
</reference>
<dbReference type="InterPro" id="IPR018961">
    <property type="entry name" value="DnaJ_homolog_subfam-C_membr-28"/>
</dbReference>
<dbReference type="EMBL" id="CP041616">
    <property type="protein sequence ID" value="QDO90322.1"/>
    <property type="molecule type" value="Genomic_DNA"/>
</dbReference>
<dbReference type="KEGG" id="orz:FNH13_09335"/>
<name>A0A516GFM3_9MICO</name>
<keyword evidence="4" id="KW-1185">Reference proteome</keyword>
<keyword evidence="1" id="KW-0472">Membrane</keyword>